<dbReference type="PIRSF" id="PIRSF000654">
    <property type="entry name" value="Integrin-linked_kinase"/>
    <property type="match status" value="1"/>
</dbReference>
<comment type="caution">
    <text evidence="4">The sequence shown here is derived from an EMBL/GenBank/DDBJ whole genome shotgun (WGS) entry which is preliminary data.</text>
</comment>
<reference evidence="4 5" key="1">
    <citation type="submission" date="2022-09" db="EMBL/GenBank/DDBJ databases">
        <authorList>
            <person name="Palmer J.M."/>
        </authorList>
    </citation>
    <scope>NUCLEOTIDE SEQUENCE [LARGE SCALE GENOMIC DNA]</scope>
    <source>
        <strain evidence="4 5">DSM 7382</strain>
    </source>
</reference>
<dbReference type="PANTHER" id="PTHR44329">
    <property type="entry name" value="SERINE/THREONINE-PROTEIN KINASE TNNI3K-RELATED"/>
    <property type="match status" value="1"/>
</dbReference>
<evidence type="ECO:0000256" key="1">
    <source>
        <dbReference type="ARBA" id="ARBA00022741"/>
    </source>
</evidence>
<evidence type="ECO:0000313" key="5">
    <source>
        <dbReference type="Proteomes" id="UP001385951"/>
    </source>
</evidence>
<keyword evidence="5" id="KW-1185">Reference proteome</keyword>
<dbReference type="Proteomes" id="UP001385951">
    <property type="component" value="Unassembled WGS sequence"/>
</dbReference>
<keyword evidence="2" id="KW-0067">ATP-binding</keyword>
<dbReference type="GO" id="GO:0004674">
    <property type="term" value="F:protein serine/threonine kinase activity"/>
    <property type="evidence" value="ECO:0007669"/>
    <property type="project" value="TreeGrafter"/>
</dbReference>
<sequence>MSDTHTSSQDFTGESLDEASIRGKELARASRRNDVWRAEIQSRIESVALKELRRFLIKNEKAVEAFRNEIHNWSRVNHPNILPFLGVVRDTISNDPRYIISPWQSNGGLLKFVTRENPSTLVRLRLLVGASKGLTYLHEEGMAHGYLTTSHILVSDDLDALICDFGAIGADEEIFADKSSRWLAPEALKSDMSQVGCELADEQASDVYSFGMVMYACLSGRRPFSELRGKKITLWVLQGGKPLRDFKGWKENWCTDEMWELIVRCWSTNPKERPSMKEVHKELETIERREMTS</sequence>
<dbReference type="Pfam" id="PF07714">
    <property type="entry name" value="PK_Tyr_Ser-Thr"/>
    <property type="match status" value="1"/>
</dbReference>
<dbReference type="InterPro" id="IPR051681">
    <property type="entry name" value="Ser/Thr_Kinases-Pseudokinases"/>
</dbReference>
<feature type="domain" description="Protein kinase" evidence="3">
    <location>
        <begin position="21"/>
        <end position="283"/>
    </location>
</feature>
<evidence type="ECO:0000259" key="3">
    <source>
        <dbReference type="PROSITE" id="PS50011"/>
    </source>
</evidence>
<evidence type="ECO:0000313" key="4">
    <source>
        <dbReference type="EMBL" id="KAK7689170.1"/>
    </source>
</evidence>
<dbReference type="PROSITE" id="PS50011">
    <property type="entry name" value="PROTEIN_KINASE_DOM"/>
    <property type="match status" value="1"/>
</dbReference>
<gene>
    <name evidence="4" type="ORF">QCA50_007861</name>
</gene>
<keyword evidence="1" id="KW-0547">Nucleotide-binding</keyword>
<dbReference type="InterPro" id="IPR000719">
    <property type="entry name" value="Prot_kinase_dom"/>
</dbReference>
<dbReference type="PANTHER" id="PTHR44329:SF298">
    <property type="entry name" value="MIXED LINEAGE KINASE DOMAIN-LIKE PROTEIN"/>
    <property type="match status" value="1"/>
</dbReference>
<organism evidence="4 5">
    <name type="scientific">Cerrena zonata</name>
    <dbReference type="NCBI Taxonomy" id="2478898"/>
    <lineage>
        <taxon>Eukaryota</taxon>
        <taxon>Fungi</taxon>
        <taxon>Dikarya</taxon>
        <taxon>Basidiomycota</taxon>
        <taxon>Agaricomycotina</taxon>
        <taxon>Agaricomycetes</taxon>
        <taxon>Polyporales</taxon>
        <taxon>Cerrenaceae</taxon>
        <taxon>Cerrena</taxon>
    </lineage>
</organism>
<dbReference type="GO" id="GO:0005524">
    <property type="term" value="F:ATP binding"/>
    <property type="evidence" value="ECO:0007669"/>
    <property type="project" value="UniProtKB-KW"/>
</dbReference>
<evidence type="ECO:0000256" key="2">
    <source>
        <dbReference type="ARBA" id="ARBA00022840"/>
    </source>
</evidence>
<accession>A0AAW0GJG3</accession>
<dbReference type="SUPFAM" id="SSF56112">
    <property type="entry name" value="Protein kinase-like (PK-like)"/>
    <property type="match status" value="1"/>
</dbReference>
<dbReference type="EMBL" id="JASBNA010000009">
    <property type="protein sequence ID" value="KAK7689170.1"/>
    <property type="molecule type" value="Genomic_DNA"/>
</dbReference>
<dbReference type="InterPro" id="IPR001245">
    <property type="entry name" value="Ser-Thr/Tyr_kinase_cat_dom"/>
</dbReference>
<name>A0AAW0GJG3_9APHY</name>
<proteinExistence type="predicted"/>
<protein>
    <recommendedName>
        <fullName evidence="3">Protein kinase domain-containing protein</fullName>
    </recommendedName>
</protein>
<dbReference type="Gene3D" id="1.10.510.10">
    <property type="entry name" value="Transferase(Phosphotransferase) domain 1"/>
    <property type="match status" value="1"/>
</dbReference>
<dbReference type="AlphaFoldDB" id="A0AAW0GJG3"/>
<dbReference type="InterPro" id="IPR011009">
    <property type="entry name" value="Kinase-like_dom_sf"/>
</dbReference>